<dbReference type="PANTHER" id="PTHR43247:SF1">
    <property type="entry name" value="PHOSPHOSERINE AMINOTRANSFERASE"/>
    <property type="match status" value="1"/>
</dbReference>
<dbReference type="GO" id="GO:0004648">
    <property type="term" value="F:O-phospho-L-serine:2-oxoglutarate aminotransferase activity"/>
    <property type="evidence" value="ECO:0007669"/>
    <property type="project" value="UniProtKB-EC"/>
</dbReference>
<dbReference type="Pfam" id="PF00266">
    <property type="entry name" value="Aminotran_5"/>
    <property type="match status" value="1"/>
</dbReference>
<dbReference type="EMBL" id="OB689183">
    <property type="protein sequence ID" value="CAD7237547.1"/>
    <property type="molecule type" value="Genomic_DNA"/>
</dbReference>
<reference evidence="6" key="1">
    <citation type="submission" date="2020-11" db="EMBL/GenBank/DDBJ databases">
        <authorList>
            <person name="Tran Van P."/>
        </authorList>
    </citation>
    <scope>NUCLEOTIDE SEQUENCE</scope>
</reference>
<dbReference type="InterPro" id="IPR022278">
    <property type="entry name" value="Pser_aminoTfrase"/>
</dbReference>
<evidence type="ECO:0000256" key="3">
    <source>
        <dbReference type="ARBA" id="ARBA00022898"/>
    </source>
</evidence>
<keyword evidence="3" id="KW-0663">Pyridoxal phosphate</keyword>
<evidence type="ECO:0000256" key="1">
    <source>
        <dbReference type="ARBA" id="ARBA00001933"/>
    </source>
</evidence>
<dbReference type="OrthoDB" id="1703350at2759"/>
<dbReference type="GO" id="GO:0006564">
    <property type="term" value="P:L-serine biosynthetic process"/>
    <property type="evidence" value="ECO:0007669"/>
    <property type="project" value="InterPro"/>
</dbReference>
<dbReference type="InterPro" id="IPR015424">
    <property type="entry name" value="PyrdxlP-dep_Trfase"/>
</dbReference>
<sequence>MVPMNLLSPGEKATYLNTGTWSKKAILEARLFGNIEVAYSSEEQMFNRVPGQDEYRVAHDSQYLYFVSNNTIYGTQFKDIPQSHAMLVSDMSSDILSRPLDVETFGLIFAGAQKNMGPAGLTL</sequence>
<dbReference type="GO" id="GO:0005737">
    <property type="term" value="C:cytoplasm"/>
    <property type="evidence" value="ECO:0007669"/>
    <property type="project" value="TreeGrafter"/>
</dbReference>
<proteinExistence type="predicted"/>
<dbReference type="Gene3D" id="3.40.640.10">
    <property type="entry name" value="Type I PLP-dependent aspartate aminotransferase-like (Major domain)"/>
    <property type="match status" value="1"/>
</dbReference>
<keyword evidence="2" id="KW-0808">Transferase</keyword>
<feature type="non-terminal residue" evidence="6">
    <location>
        <position position="123"/>
    </location>
</feature>
<comment type="cofactor">
    <cofactor evidence="1">
        <name>pyridoxal 5'-phosphate</name>
        <dbReference type="ChEBI" id="CHEBI:597326"/>
    </cofactor>
</comment>
<dbReference type="InterPro" id="IPR000192">
    <property type="entry name" value="Aminotrans_V_dom"/>
</dbReference>
<comment type="catalytic activity">
    <reaction evidence="5">
        <text>O-phospho-L-serine + 2-oxoglutarate = 3-phosphooxypyruvate + L-glutamate</text>
        <dbReference type="Rhea" id="RHEA:14329"/>
        <dbReference type="ChEBI" id="CHEBI:16810"/>
        <dbReference type="ChEBI" id="CHEBI:18110"/>
        <dbReference type="ChEBI" id="CHEBI:29985"/>
        <dbReference type="ChEBI" id="CHEBI:57524"/>
        <dbReference type="EC" id="2.6.1.52"/>
    </reaction>
</comment>
<evidence type="ECO:0000256" key="2">
    <source>
        <dbReference type="ARBA" id="ARBA00022679"/>
    </source>
</evidence>
<evidence type="ECO:0000256" key="5">
    <source>
        <dbReference type="ARBA" id="ARBA00049007"/>
    </source>
</evidence>
<dbReference type="SUPFAM" id="SSF53383">
    <property type="entry name" value="PLP-dependent transferases"/>
    <property type="match status" value="1"/>
</dbReference>
<comment type="pathway">
    <text evidence="4">Amino-acid biosynthesis.</text>
</comment>
<dbReference type="PANTHER" id="PTHR43247">
    <property type="entry name" value="PHOSPHOSERINE AMINOTRANSFERASE"/>
    <property type="match status" value="1"/>
</dbReference>
<organism evidence="6">
    <name type="scientific">Cyprideis torosa</name>
    <dbReference type="NCBI Taxonomy" id="163714"/>
    <lineage>
        <taxon>Eukaryota</taxon>
        <taxon>Metazoa</taxon>
        <taxon>Ecdysozoa</taxon>
        <taxon>Arthropoda</taxon>
        <taxon>Crustacea</taxon>
        <taxon>Oligostraca</taxon>
        <taxon>Ostracoda</taxon>
        <taxon>Podocopa</taxon>
        <taxon>Podocopida</taxon>
        <taxon>Cytherocopina</taxon>
        <taxon>Cytheroidea</taxon>
        <taxon>Cytherideidae</taxon>
        <taxon>Cyprideis</taxon>
    </lineage>
</organism>
<evidence type="ECO:0000256" key="4">
    <source>
        <dbReference type="ARBA" id="ARBA00029440"/>
    </source>
</evidence>
<dbReference type="GO" id="GO:0030170">
    <property type="term" value="F:pyridoxal phosphate binding"/>
    <property type="evidence" value="ECO:0007669"/>
    <property type="project" value="TreeGrafter"/>
</dbReference>
<name>A0A7R8WY91_9CRUS</name>
<accession>A0A7R8WY91</accession>
<dbReference type="UniPathway" id="UPA00244">
    <property type="reaction ID" value="UER00311"/>
</dbReference>
<gene>
    <name evidence="6" type="ORF">CTOB1V02_LOCUS15362</name>
</gene>
<dbReference type="AlphaFoldDB" id="A0A7R8WY91"/>
<dbReference type="InterPro" id="IPR015421">
    <property type="entry name" value="PyrdxlP-dep_Trfase_major"/>
</dbReference>
<protein>
    <submittedName>
        <fullName evidence="6">Uncharacterized protein</fullName>
    </submittedName>
</protein>
<evidence type="ECO:0000313" key="6">
    <source>
        <dbReference type="EMBL" id="CAD7237547.1"/>
    </source>
</evidence>